<proteinExistence type="predicted"/>
<accession>A0ABT0LP07</accession>
<dbReference type="RefSeq" id="WP_249047509.1">
    <property type="nucleotide sequence ID" value="NZ_JAMBED010000006.1"/>
</dbReference>
<dbReference type="Proteomes" id="UP001167357">
    <property type="component" value="Unassembled WGS sequence"/>
</dbReference>
<keyword evidence="2" id="KW-1185">Reference proteome</keyword>
<evidence type="ECO:0008006" key="3">
    <source>
        <dbReference type="Google" id="ProtNLM"/>
    </source>
</evidence>
<evidence type="ECO:0000313" key="2">
    <source>
        <dbReference type="Proteomes" id="UP001167357"/>
    </source>
</evidence>
<sequence length="110" mass="12116">MLAGLPQVPTTQLRRLLVSRFAQAPAPRKASGACKAAHLFHTPCGWNLHKAVDKWVQAPACNAVKMGGEKMTSRERRSFFSLRRSDLGRIGKVGCAAMSWLVLRHANATY</sequence>
<organism evidence="1 2">
    <name type="scientific">Xanthomonas nasturtii</name>
    <dbReference type="NCBI Taxonomy" id="1843581"/>
    <lineage>
        <taxon>Bacteria</taxon>
        <taxon>Pseudomonadati</taxon>
        <taxon>Pseudomonadota</taxon>
        <taxon>Gammaproteobacteria</taxon>
        <taxon>Lysobacterales</taxon>
        <taxon>Lysobacteraceae</taxon>
        <taxon>Xanthomonas</taxon>
    </lineage>
</organism>
<reference evidence="1" key="1">
    <citation type="submission" date="2022-04" db="EMBL/GenBank/DDBJ databases">
        <title>Genomic comparison of 19 strains of Xanthomonas nasturtii, a newly emerging watercress pathogen.</title>
        <authorList>
            <person name="Harrison J."/>
            <person name="Greer S."/>
            <person name="Hussain R."/>
            <person name="Lascelles D."/>
            <person name="Roberts M."/>
            <person name="Carter B."/>
            <person name="Bryning A."/>
            <person name="Carroll S."/>
            <person name="Aspin A."/>
            <person name="Cruz L."/>
            <person name="Cruz J."/>
            <person name="Grant M."/>
            <person name="Vicente J."/>
            <person name="Studholme D.J."/>
        </authorList>
    </citation>
    <scope>NUCLEOTIDE SEQUENCE</scope>
    <source>
        <strain evidence="1">10016B</strain>
    </source>
</reference>
<comment type="caution">
    <text evidence="1">The sequence shown here is derived from an EMBL/GenBank/DDBJ whole genome shotgun (WGS) entry which is preliminary data.</text>
</comment>
<name>A0ABT0LP07_9XANT</name>
<dbReference type="EMBL" id="JAMBED010000006">
    <property type="protein sequence ID" value="MCL1550664.1"/>
    <property type="molecule type" value="Genomic_DNA"/>
</dbReference>
<protein>
    <recommendedName>
        <fullName evidence="3">Transposase</fullName>
    </recommendedName>
</protein>
<evidence type="ECO:0000313" key="1">
    <source>
        <dbReference type="EMBL" id="MCL1550664.1"/>
    </source>
</evidence>
<gene>
    <name evidence="1" type="ORF">M3O51_04830</name>
</gene>